<evidence type="ECO:0000313" key="4">
    <source>
        <dbReference type="EMBL" id="SOD59087.1"/>
    </source>
</evidence>
<dbReference type="PRINTS" id="PR00040">
    <property type="entry name" value="HTHMERR"/>
</dbReference>
<dbReference type="Pfam" id="PF13411">
    <property type="entry name" value="MerR_1"/>
    <property type="match status" value="1"/>
</dbReference>
<dbReference type="CDD" id="cd01282">
    <property type="entry name" value="HTH_MerR-like_sg3"/>
    <property type="match status" value="1"/>
</dbReference>
<evidence type="ECO:0000256" key="1">
    <source>
        <dbReference type="ARBA" id="ARBA00023125"/>
    </source>
</evidence>
<gene>
    <name evidence="4" type="ORF">SAMN06297387_101475</name>
</gene>
<name>A0A286DK10_9ACTN</name>
<dbReference type="PROSITE" id="PS50937">
    <property type="entry name" value="HTH_MERR_2"/>
    <property type="match status" value="1"/>
</dbReference>
<evidence type="ECO:0000313" key="5">
    <source>
        <dbReference type="Proteomes" id="UP000219072"/>
    </source>
</evidence>
<dbReference type="EMBL" id="OCNE01000001">
    <property type="protein sequence ID" value="SOD59087.1"/>
    <property type="molecule type" value="Genomic_DNA"/>
</dbReference>
<dbReference type="GO" id="GO:0003677">
    <property type="term" value="F:DNA binding"/>
    <property type="evidence" value="ECO:0007669"/>
    <property type="project" value="UniProtKB-KW"/>
</dbReference>
<sequence>MSGSSDAGLMGIGELARRTGVSERSLRYYEQQGMLAAERTAGGQRRYPEKAVDRVIRVQELFAAGLCSAKIAELLPCLRDEDGGPSETATPTLLSELAVERARLDRMIARLEASREVLDQVMTAAGASGDAEDDNPPGRCGTVVD</sequence>
<dbReference type="SMART" id="SM00422">
    <property type="entry name" value="HTH_MERR"/>
    <property type="match status" value="1"/>
</dbReference>
<dbReference type="GO" id="GO:0003700">
    <property type="term" value="F:DNA-binding transcription factor activity"/>
    <property type="evidence" value="ECO:0007669"/>
    <property type="project" value="InterPro"/>
</dbReference>
<dbReference type="Gene3D" id="1.10.1660.10">
    <property type="match status" value="1"/>
</dbReference>
<keyword evidence="5" id="KW-1185">Reference proteome</keyword>
<feature type="region of interest" description="Disordered" evidence="2">
    <location>
        <begin position="124"/>
        <end position="145"/>
    </location>
</feature>
<dbReference type="SUPFAM" id="SSF46955">
    <property type="entry name" value="Putative DNA-binding domain"/>
    <property type="match status" value="1"/>
</dbReference>
<accession>A0A286DK10</accession>
<dbReference type="PANTHER" id="PTHR30204:SF97">
    <property type="entry name" value="MERR FAMILY REGULATORY PROTEIN"/>
    <property type="match status" value="1"/>
</dbReference>
<protein>
    <submittedName>
        <fullName evidence="4">DNA-binding transcriptional regulator, MerR family</fullName>
    </submittedName>
</protein>
<evidence type="ECO:0000256" key="2">
    <source>
        <dbReference type="SAM" id="MobiDB-lite"/>
    </source>
</evidence>
<dbReference type="PANTHER" id="PTHR30204">
    <property type="entry name" value="REDOX-CYCLING DRUG-SENSING TRANSCRIPTIONAL ACTIVATOR SOXR"/>
    <property type="match status" value="1"/>
</dbReference>
<evidence type="ECO:0000259" key="3">
    <source>
        <dbReference type="PROSITE" id="PS50937"/>
    </source>
</evidence>
<dbReference type="Proteomes" id="UP000219072">
    <property type="component" value="Unassembled WGS sequence"/>
</dbReference>
<keyword evidence="1 4" id="KW-0238">DNA-binding</keyword>
<organism evidence="4 5">
    <name type="scientific">Streptomyces zhaozhouensis</name>
    <dbReference type="NCBI Taxonomy" id="1300267"/>
    <lineage>
        <taxon>Bacteria</taxon>
        <taxon>Bacillati</taxon>
        <taxon>Actinomycetota</taxon>
        <taxon>Actinomycetes</taxon>
        <taxon>Kitasatosporales</taxon>
        <taxon>Streptomycetaceae</taxon>
        <taxon>Streptomyces</taxon>
    </lineage>
</organism>
<dbReference type="InterPro" id="IPR009061">
    <property type="entry name" value="DNA-bd_dom_put_sf"/>
</dbReference>
<dbReference type="PROSITE" id="PS00552">
    <property type="entry name" value="HTH_MERR_1"/>
    <property type="match status" value="1"/>
</dbReference>
<dbReference type="AlphaFoldDB" id="A0A286DK10"/>
<dbReference type="InterPro" id="IPR000551">
    <property type="entry name" value="MerR-type_HTH_dom"/>
</dbReference>
<proteinExistence type="predicted"/>
<dbReference type="InterPro" id="IPR047057">
    <property type="entry name" value="MerR_fam"/>
</dbReference>
<feature type="domain" description="HTH merR-type" evidence="3">
    <location>
        <begin position="9"/>
        <end position="77"/>
    </location>
</feature>
<reference evidence="4 5" key="1">
    <citation type="submission" date="2017-09" db="EMBL/GenBank/DDBJ databases">
        <authorList>
            <person name="Ehlers B."/>
            <person name="Leendertz F.H."/>
        </authorList>
    </citation>
    <scope>NUCLEOTIDE SEQUENCE [LARGE SCALE GENOMIC DNA]</scope>
    <source>
        <strain evidence="4 5">CGMCC 4.7095</strain>
    </source>
</reference>